<dbReference type="EMBL" id="CP054038">
    <property type="protein sequence ID" value="QKJ19620.1"/>
    <property type="molecule type" value="Genomic_DNA"/>
</dbReference>
<keyword evidence="1" id="KW-0812">Transmembrane</keyword>
<organism evidence="2 3">
    <name type="scientific">Microbacterium hominis</name>
    <dbReference type="NCBI Taxonomy" id="162426"/>
    <lineage>
        <taxon>Bacteria</taxon>
        <taxon>Bacillati</taxon>
        <taxon>Actinomycetota</taxon>
        <taxon>Actinomycetes</taxon>
        <taxon>Micrococcales</taxon>
        <taxon>Microbacteriaceae</taxon>
        <taxon>Microbacterium</taxon>
    </lineage>
</organism>
<proteinExistence type="predicted"/>
<reference evidence="2 3" key="1">
    <citation type="submission" date="2020-05" db="EMBL/GenBank/DDBJ databases">
        <title>Strain PA2F3 complete genome.</title>
        <authorList>
            <person name="Kim Y.-S."/>
            <person name="Kim S.-J."/>
            <person name="Jung H.-k."/>
            <person name="Kim S.-E."/>
            <person name="Kim K.-H."/>
        </authorList>
    </citation>
    <scope>NUCLEOTIDE SEQUENCE [LARGE SCALE GENOMIC DNA]</scope>
    <source>
        <strain evidence="2 3">PA2F3</strain>
    </source>
</reference>
<keyword evidence="1" id="KW-0472">Membrane</keyword>
<keyword evidence="1" id="KW-1133">Transmembrane helix</keyword>
<evidence type="ECO:0000313" key="2">
    <source>
        <dbReference type="EMBL" id="QKJ19620.1"/>
    </source>
</evidence>
<sequence length="55" mass="5608">MKIVKRIALGLVIAFAVFYLVTRPEDAANVVSGAVAAVWGAGAAIVEFFVSLAGG</sequence>
<dbReference type="Proteomes" id="UP000502498">
    <property type="component" value="Chromosome"/>
</dbReference>
<evidence type="ECO:0000256" key="1">
    <source>
        <dbReference type="SAM" id="Phobius"/>
    </source>
</evidence>
<evidence type="ECO:0000313" key="3">
    <source>
        <dbReference type="Proteomes" id="UP000502498"/>
    </source>
</evidence>
<accession>A0A7D4TFS6</accession>
<feature type="transmembrane region" description="Helical" evidence="1">
    <location>
        <begin position="34"/>
        <end position="54"/>
    </location>
</feature>
<dbReference type="RefSeq" id="WP_172990057.1">
    <property type="nucleotide sequence ID" value="NZ_CP054038.1"/>
</dbReference>
<protein>
    <submittedName>
        <fullName evidence="2">Uncharacterized protein</fullName>
    </submittedName>
</protein>
<name>A0A7D4TFS6_9MICO</name>
<dbReference type="AlphaFoldDB" id="A0A7D4TFS6"/>
<gene>
    <name evidence="2" type="ORF">HQM25_09770</name>
</gene>